<evidence type="ECO:0000256" key="4">
    <source>
        <dbReference type="ARBA" id="ARBA00023136"/>
    </source>
</evidence>
<feature type="transmembrane region" description="Helical" evidence="5">
    <location>
        <begin position="64"/>
        <end position="84"/>
    </location>
</feature>
<dbReference type="Pfam" id="PF02674">
    <property type="entry name" value="Colicin_V"/>
    <property type="match status" value="1"/>
</dbReference>
<evidence type="ECO:0000259" key="6">
    <source>
        <dbReference type="Pfam" id="PF00188"/>
    </source>
</evidence>
<feature type="transmembrane region" description="Helical" evidence="5">
    <location>
        <begin position="104"/>
        <end position="128"/>
    </location>
</feature>
<dbReference type="Proteomes" id="UP000009309">
    <property type="component" value="Unassembled WGS sequence"/>
</dbReference>
<dbReference type="STRING" id="1185876.BN8_02089"/>
<name>I2GGK4_9BACT</name>
<organism evidence="7 8">
    <name type="scientific">Fibrisoma limi BUZ 3</name>
    <dbReference type="NCBI Taxonomy" id="1185876"/>
    <lineage>
        <taxon>Bacteria</taxon>
        <taxon>Pseudomonadati</taxon>
        <taxon>Bacteroidota</taxon>
        <taxon>Cytophagia</taxon>
        <taxon>Cytophagales</taxon>
        <taxon>Spirosomataceae</taxon>
        <taxon>Fibrisoma</taxon>
    </lineage>
</organism>
<evidence type="ECO:0000256" key="2">
    <source>
        <dbReference type="ARBA" id="ARBA00022692"/>
    </source>
</evidence>
<dbReference type="InterPro" id="IPR003825">
    <property type="entry name" value="Colicin-V_CvpA"/>
</dbReference>
<dbReference type="GO" id="GO:0016020">
    <property type="term" value="C:membrane"/>
    <property type="evidence" value="ECO:0007669"/>
    <property type="project" value="UniProtKB-SubCell"/>
</dbReference>
<feature type="transmembrane region" description="Helical" evidence="5">
    <location>
        <begin position="34"/>
        <end position="58"/>
    </location>
</feature>
<evidence type="ECO:0000256" key="5">
    <source>
        <dbReference type="SAM" id="Phobius"/>
    </source>
</evidence>
<keyword evidence="8" id="KW-1185">Reference proteome</keyword>
<proteinExistence type="predicted"/>
<accession>I2GGK4</accession>
<feature type="domain" description="SCP" evidence="6">
    <location>
        <begin position="203"/>
        <end position="318"/>
    </location>
</feature>
<dbReference type="InterPro" id="IPR035940">
    <property type="entry name" value="CAP_sf"/>
</dbReference>
<dbReference type="PANTHER" id="PTHR31157:SF1">
    <property type="entry name" value="SCP DOMAIN-CONTAINING PROTEIN"/>
    <property type="match status" value="1"/>
</dbReference>
<keyword evidence="2 5" id="KW-0812">Transmembrane</keyword>
<dbReference type="Gene3D" id="3.40.33.10">
    <property type="entry name" value="CAP"/>
    <property type="match status" value="1"/>
</dbReference>
<evidence type="ECO:0000313" key="8">
    <source>
        <dbReference type="Proteomes" id="UP000009309"/>
    </source>
</evidence>
<dbReference type="EMBL" id="CAIT01000006">
    <property type="protein sequence ID" value="CCH53029.1"/>
    <property type="molecule type" value="Genomic_DNA"/>
</dbReference>
<dbReference type="AlphaFoldDB" id="I2GGK4"/>
<dbReference type="Pfam" id="PF00188">
    <property type="entry name" value="CAP"/>
    <property type="match status" value="1"/>
</dbReference>
<evidence type="ECO:0000313" key="7">
    <source>
        <dbReference type="EMBL" id="CCH53029.1"/>
    </source>
</evidence>
<keyword evidence="3 5" id="KW-1133">Transmembrane helix</keyword>
<feature type="transmembrane region" description="Helical" evidence="5">
    <location>
        <begin position="6"/>
        <end position="22"/>
    </location>
</feature>
<dbReference type="GO" id="GO:0009403">
    <property type="term" value="P:toxin biosynthetic process"/>
    <property type="evidence" value="ECO:0007669"/>
    <property type="project" value="InterPro"/>
</dbReference>
<gene>
    <name evidence="7" type="ORF">BN8_02089</name>
</gene>
<dbReference type="RefSeq" id="WP_009281613.1">
    <property type="nucleotide sequence ID" value="NZ_CAIT01000006.1"/>
</dbReference>
<dbReference type="CDD" id="cd05379">
    <property type="entry name" value="CAP_bacterial"/>
    <property type="match status" value="1"/>
</dbReference>
<evidence type="ECO:0000256" key="3">
    <source>
        <dbReference type="ARBA" id="ARBA00022989"/>
    </source>
</evidence>
<sequence length="320" mass="35292">MDLTVIDLLLLVIVLLSIWSGWQKGFILGSIQLLSLVAGLVIALTLYQYLAAWLATYFPSLGVWNLPVSFLITLMLARLVLSLITNRVLRDVPIKAHVHDVNRFLGMIPGLIMGVIYASFAGALLMALPLSEGLTTSSRNSLLASRLSQPVEWLEQKLAPVFEEAIGRSMNNMMVEPSSSKSITLPFTVTDARVRPDLETRMLELVNEERAKEGLEPLKADPELARVARNHSRDMFVRGYFSHVTPDGKDPFDRIRAANVRFRSAGENLALAQTVNIAHTGLMNSPGHRANILQPAFGRVGIGILDGGMHGLMVTQNFRN</sequence>
<dbReference type="eggNOG" id="COG2340">
    <property type="taxonomic scope" value="Bacteria"/>
</dbReference>
<protein>
    <recommendedName>
        <fullName evidence="6">SCP domain-containing protein</fullName>
    </recommendedName>
</protein>
<dbReference type="PANTHER" id="PTHR31157">
    <property type="entry name" value="SCP DOMAIN-CONTAINING PROTEIN"/>
    <property type="match status" value="1"/>
</dbReference>
<keyword evidence="4 5" id="KW-0472">Membrane</keyword>
<reference evidence="7 8" key="1">
    <citation type="journal article" date="2012" name="J. Bacteriol.">
        <title>Genome Sequence of the Filamentous Bacterium Fibrisoma limi BUZ 3T.</title>
        <authorList>
            <person name="Filippini M."/>
            <person name="Qi W."/>
            <person name="Jaenicke S."/>
            <person name="Goesmann A."/>
            <person name="Smits T.H."/>
            <person name="Bagheri H.C."/>
        </authorList>
    </citation>
    <scope>NUCLEOTIDE SEQUENCE [LARGE SCALE GENOMIC DNA]</scope>
    <source>
        <strain evidence="8">BUZ 3T</strain>
    </source>
</reference>
<dbReference type="SUPFAM" id="SSF55797">
    <property type="entry name" value="PR-1-like"/>
    <property type="match status" value="1"/>
</dbReference>
<dbReference type="InterPro" id="IPR014044">
    <property type="entry name" value="CAP_dom"/>
</dbReference>
<comment type="subcellular location">
    <subcellularLocation>
        <location evidence="1">Membrane</location>
        <topology evidence="1">Multi-pass membrane protein</topology>
    </subcellularLocation>
</comment>
<dbReference type="OrthoDB" id="982527at2"/>
<dbReference type="eggNOG" id="COG1286">
    <property type="taxonomic scope" value="Bacteria"/>
</dbReference>
<comment type="caution">
    <text evidence="7">The sequence shown here is derived from an EMBL/GenBank/DDBJ whole genome shotgun (WGS) entry which is preliminary data.</text>
</comment>
<evidence type="ECO:0000256" key="1">
    <source>
        <dbReference type="ARBA" id="ARBA00004141"/>
    </source>
</evidence>